<feature type="non-terminal residue" evidence="1">
    <location>
        <position position="78"/>
    </location>
</feature>
<evidence type="ECO:0000313" key="1">
    <source>
        <dbReference type="EMBL" id="JAT99206.1"/>
    </source>
</evidence>
<sequence>VRWWCCEFAKGHEDLHDNERLGRPRASLTEDISHMDAMVKADWHVHLKGISRSLTFRMGASLGNQKVSCQWVPKQLDD</sequence>
<proteinExistence type="evidence at transcript level"/>
<dbReference type="AlphaFoldDB" id="A0A1E1XJB9"/>
<reference evidence="1" key="1">
    <citation type="submission" date="2016-09" db="EMBL/GenBank/DDBJ databases">
        <authorList>
            <person name="Capua I."/>
            <person name="De Benedictis P."/>
            <person name="Joannis T."/>
            <person name="Lombin L.H."/>
            <person name="Cattoli G."/>
        </authorList>
    </citation>
    <scope>NUCLEOTIDE SEQUENCE</scope>
</reference>
<accession>A0A1E1XJB9</accession>
<protein>
    <submittedName>
        <fullName evidence="1">Uncharacterized protein</fullName>
    </submittedName>
</protein>
<name>A0A1E1XJB9_AMBSC</name>
<reference evidence="1" key="2">
    <citation type="journal article" date="2017" name="Front. Cell. Infect. Microbiol.">
        <title>Analysis of the Salivary Gland Transcriptome of Unfed and Partially Fed Amblyomma sculptum Ticks and Descriptive Proteome of the Saliva.</title>
        <authorList>
            <person name="Esteves E."/>
            <person name="Maruyama S.R."/>
            <person name="Kawahara R."/>
            <person name="Fujita A."/>
            <person name="Martins L.A."/>
            <person name="Righi A.A."/>
            <person name="Costa F.B."/>
            <person name="Palmisano G."/>
            <person name="Labruna M.B."/>
            <person name="Sa-Nunes A."/>
            <person name="Ribeiro J.M.C."/>
            <person name="Fogaca A.C."/>
        </authorList>
    </citation>
    <scope>NUCLEOTIDE SEQUENCE</scope>
</reference>
<feature type="non-terminal residue" evidence="1">
    <location>
        <position position="1"/>
    </location>
</feature>
<organism evidence="1">
    <name type="scientific">Amblyomma sculptum</name>
    <name type="common">Tick</name>
    <dbReference type="NCBI Taxonomy" id="1581419"/>
    <lineage>
        <taxon>Eukaryota</taxon>
        <taxon>Metazoa</taxon>
        <taxon>Ecdysozoa</taxon>
        <taxon>Arthropoda</taxon>
        <taxon>Chelicerata</taxon>
        <taxon>Arachnida</taxon>
        <taxon>Acari</taxon>
        <taxon>Parasitiformes</taxon>
        <taxon>Ixodida</taxon>
        <taxon>Ixodoidea</taxon>
        <taxon>Ixodidae</taxon>
        <taxon>Amblyomminae</taxon>
        <taxon>Amblyomma</taxon>
    </lineage>
</organism>
<dbReference type="EMBL" id="GFAA01004228">
    <property type="protein sequence ID" value="JAT99206.1"/>
    <property type="molecule type" value="mRNA"/>
</dbReference>